<evidence type="ECO:0000313" key="1">
    <source>
        <dbReference type="EMBL" id="KAI4329528.1"/>
    </source>
</evidence>
<dbReference type="Proteomes" id="UP001057402">
    <property type="component" value="Chromosome 8"/>
</dbReference>
<protein>
    <submittedName>
        <fullName evidence="1">Uncharacterized protein</fullName>
    </submittedName>
</protein>
<accession>A0ACB9MZK7</accession>
<gene>
    <name evidence="1" type="ORF">MLD38_027909</name>
</gene>
<name>A0ACB9MZK7_9MYRT</name>
<keyword evidence="2" id="KW-1185">Reference proteome</keyword>
<sequence length="115" mass="13602">MRKQAYPATTANDYYTHISTLERTPSVLSDVPRYPNLHSLFDGRNTGARREVEKHPQFQEKVEVIEFREEKSDDGSRKEERAIVEEEVDNCNVSSFIERRHKGFELRKWKTFKAL</sequence>
<evidence type="ECO:0000313" key="2">
    <source>
        <dbReference type="Proteomes" id="UP001057402"/>
    </source>
</evidence>
<dbReference type="EMBL" id="CM042887">
    <property type="protein sequence ID" value="KAI4329528.1"/>
    <property type="molecule type" value="Genomic_DNA"/>
</dbReference>
<organism evidence="1 2">
    <name type="scientific">Melastoma candidum</name>
    <dbReference type="NCBI Taxonomy" id="119954"/>
    <lineage>
        <taxon>Eukaryota</taxon>
        <taxon>Viridiplantae</taxon>
        <taxon>Streptophyta</taxon>
        <taxon>Embryophyta</taxon>
        <taxon>Tracheophyta</taxon>
        <taxon>Spermatophyta</taxon>
        <taxon>Magnoliopsida</taxon>
        <taxon>eudicotyledons</taxon>
        <taxon>Gunneridae</taxon>
        <taxon>Pentapetalae</taxon>
        <taxon>rosids</taxon>
        <taxon>malvids</taxon>
        <taxon>Myrtales</taxon>
        <taxon>Melastomataceae</taxon>
        <taxon>Melastomatoideae</taxon>
        <taxon>Melastomateae</taxon>
        <taxon>Melastoma</taxon>
    </lineage>
</organism>
<comment type="caution">
    <text evidence="1">The sequence shown here is derived from an EMBL/GenBank/DDBJ whole genome shotgun (WGS) entry which is preliminary data.</text>
</comment>
<proteinExistence type="predicted"/>
<reference evidence="2" key="1">
    <citation type="journal article" date="2023" name="Front. Plant Sci.">
        <title>Chromosomal-level genome assembly of Melastoma candidum provides insights into trichome evolution.</title>
        <authorList>
            <person name="Zhong Y."/>
            <person name="Wu W."/>
            <person name="Sun C."/>
            <person name="Zou P."/>
            <person name="Liu Y."/>
            <person name="Dai S."/>
            <person name="Zhou R."/>
        </authorList>
    </citation>
    <scope>NUCLEOTIDE SEQUENCE [LARGE SCALE GENOMIC DNA]</scope>
</reference>